<accession>A0A9Q0RP48</accession>
<evidence type="ECO:0000256" key="2">
    <source>
        <dbReference type="SAM" id="Phobius"/>
    </source>
</evidence>
<proteinExistence type="predicted"/>
<keyword evidence="4" id="KW-1185">Reference proteome</keyword>
<dbReference type="Proteomes" id="UP001142055">
    <property type="component" value="Chromosome 1"/>
</dbReference>
<feature type="transmembrane region" description="Helical" evidence="2">
    <location>
        <begin position="118"/>
        <end position="135"/>
    </location>
</feature>
<evidence type="ECO:0000256" key="1">
    <source>
        <dbReference type="SAM" id="MobiDB-lite"/>
    </source>
</evidence>
<evidence type="ECO:0000313" key="3">
    <source>
        <dbReference type="EMBL" id="KAJ6223073.1"/>
    </source>
</evidence>
<keyword evidence="2" id="KW-0812">Transmembrane</keyword>
<keyword evidence="2" id="KW-0472">Membrane</keyword>
<reference evidence="3" key="1">
    <citation type="submission" date="2022-12" db="EMBL/GenBank/DDBJ databases">
        <title>Genome assemblies of Blomia tropicalis.</title>
        <authorList>
            <person name="Cui Y."/>
        </authorList>
    </citation>
    <scope>NUCLEOTIDE SEQUENCE</scope>
    <source>
        <tissue evidence="3">Adult mites</tissue>
    </source>
</reference>
<comment type="caution">
    <text evidence="3">The sequence shown here is derived from an EMBL/GenBank/DDBJ whole genome shotgun (WGS) entry which is preliminary data.</text>
</comment>
<evidence type="ECO:0000313" key="4">
    <source>
        <dbReference type="Proteomes" id="UP001142055"/>
    </source>
</evidence>
<protein>
    <submittedName>
        <fullName evidence="3">Uncharacterized protein</fullName>
    </submittedName>
</protein>
<name>A0A9Q0RP48_BLOTA</name>
<sequence length="317" mass="36794">MKKYETNHFHPVSLLTDDENSIEGYVIQPDVYHDTSINHIIYDLVTNDNDNSFPFIQPITENKTDDDNVWSKYYYIQITDNPNKLLLVHPSRYEKSNEETFLLHRLPFGYSEKSTRKLYLFDSLIGCVYIIHSMPPSLRKLFNYQSNIELTRTNIPFEKWFSCSDKFPFSYHFGNRYPPNRCEKSLKSNLEDQNTTMSSSDQKHLSDEHAYQIIRYTLIATFIILSLIVVLGPDYLKNKRTNNINDDLNMFQQQPQHKKVKVEQSASTSTSTSGQSTTKVKSVKSISLTQSNNKKPNSKLSSSQVSKKKTKSNLSKK</sequence>
<gene>
    <name evidence="3" type="ORF">RDWZM_001618</name>
</gene>
<feature type="compositionally biased region" description="Basic residues" evidence="1">
    <location>
        <begin position="306"/>
        <end position="317"/>
    </location>
</feature>
<dbReference type="EMBL" id="JAPWDV010000001">
    <property type="protein sequence ID" value="KAJ6223073.1"/>
    <property type="molecule type" value="Genomic_DNA"/>
</dbReference>
<dbReference type="AlphaFoldDB" id="A0A9Q0RP48"/>
<organism evidence="3 4">
    <name type="scientific">Blomia tropicalis</name>
    <name type="common">Mite</name>
    <dbReference type="NCBI Taxonomy" id="40697"/>
    <lineage>
        <taxon>Eukaryota</taxon>
        <taxon>Metazoa</taxon>
        <taxon>Ecdysozoa</taxon>
        <taxon>Arthropoda</taxon>
        <taxon>Chelicerata</taxon>
        <taxon>Arachnida</taxon>
        <taxon>Acari</taxon>
        <taxon>Acariformes</taxon>
        <taxon>Sarcoptiformes</taxon>
        <taxon>Astigmata</taxon>
        <taxon>Glycyphagoidea</taxon>
        <taxon>Echimyopodidae</taxon>
        <taxon>Blomia</taxon>
    </lineage>
</organism>
<feature type="transmembrane region" description="Helical" evidence="2">
    <location>
        <begin position="213"/>
        <end position="232"/>
    </location>
</feature>
<feature type="region of interest" description="Disordered" evidence="1">
    <location>
        <begin position="254"/>
        <end position="317"/>
    </location>
</feature>
<feature type="compositionally biased region" description="Low complexity" evidence="1">
    <location>
        <begin position="265"/>
        <end position="305"/>
    </location>
</feature>
<keyword evidence="2" id="KW-1133">Transmembrane helix</keyword>